<accession>A0A8X6JPU3</accession>
<dbReference type="EMBL" id="BMAO01027192">
    <property type="protein sequence ID" value="GFR15111.1"/>
    <property type="molecule type" value="Genomic_DNA"/>
</dbReference>
<keyword evidence="3" id="KW-1185">Reference proteome</keyword>
<dbReference type="AlphaFoldDB" id="A0A8X6JPU3"/>
<comment type="caution">
    <text evidence="2">The sequence shown here is derived from an EMBL/GenBank/DDBJ whole genome shotgun (WGS) entry which is preliminary data.</text>
</comment>
<sequence length="239" mass="27630">MNAVENMNLSWNEKTEKCLKGVRKNIWTDLSKGGDTGHCVDLNEIVELVKQTSLDEINVEDVKEIVQKTAASLSNYENKELEDQEEHKNIESSDFEEEQKELSTAFSKTSLTITEIMDQFIENGPNFNSSKARQGVMDALSTYQQLLTEHKRKMQITFNTFLIKKQKIGNTKRLNDLKSIYLGHFRNFREGIRVTPFMMTMSELRSIDRCGVTPQHLLYMAMKIMQLRVRDSLTVACEF</sequence>
<name>A0A8X6JPU3_TRICU</name>
<feature type="compositionally biased region" description="Basic and acidic residues" evidence="1">
    <location>
        <begin position="77"/>
        <end position="91"/>
    </location>
</feature>
<feature type="region of interest" description="Disordered" evidence="1">
    <location>
        <begin position="76"/>
        <end position="96"/>
    </location>
</feature>
<gene>
    <name evidence="2" type="ORF">TNCT_730271</name>
</gene>
<protein>
    <submittedName>
        <fullName evidence="2">Uncharacterized protein</fullName>
    </submittedName>
</protein>
<evidence type="ECO:0000313" key="2">
    <source>
        <dbReference type="EMBL" id="GFR15111.1"/>
    </source>
</evidence>
<evidence type="ECO:0000313" key="3">
    <source>
        <dbReference type="Proteomes" id="UP000887116"/>
    </source>
</evidence>
<dbReference type="OrthoDB" id="6476270at2759"/>
<proteinExistence type="predicted"/>
<dbReference type="Proteomes" id="UP000887116">
    <property type="component" value="Unassembled WGS sequence"/>
</dbReference>
<organism evidence="2 3">
    <name type="scientific">Trichonephila clavata</name>
    <name type="common">Joro spider</name>
    <name type="synonym">Nephila clavata</name>
    <dbReference type="NCBI Taxonomy" id="2740835"/>
    <lineage>
        <taxon>Eukaryota</taxon>
        <taxon>Metazoa</taxon>
        <taxon>Ecdysozoa</taxon>
        <taxon>Arthropoda</taxon>
        <taxon>Chelicerata</taxon>
        <taxon>Arachnida</taxon>
        <taxon>Araneae</taxon>
        <taxon>Araneomorphae</taxon>
        <taxon>Entelegynae</taxon>
        <taxon>Araneoidea</taxon>
        <taxon>Nephilidae</taxon>
        <taxon>Trichonephila</taxon>
    </lineage>
</organism>
<evidence type="ECO:0000256" key="1">
    <source>
        <dbReference type="SAM" id="MobiDB-lite"/>
    </source>
</evidence>
<reference evidence="2" key="1">
    <citation type="submission" date="2020-07" db="EMBL/GenBank/DDBJ databases">
        <title>Multicomponent nature underlies the extraordinary mechanical properties of spider dragline silk.</title>
        <authorList>
            <person name="Kono N."/>
            <person name="Nakamura H."/>
            <person name="Mori M."/>
            <person name="Yoshida Y."/>
            <person name="Ohtoshi R."/>
            <person name="Malay A.D."/>
            <person name="Moran D.A.P."/>
            <person name="Tomita M."/>
            <person name="Numata K."/>
            <person name="Arakawa K."/>
        </authorList>
    </citation>
    <scope>NUCLEOTIDE SEQUENCE</scope>
</reference>